<dbReference type="InterPro" id="IPR039328">
    <property type="entry name" value="WDR89"/>
</dbReference>
<feature type="repeat" description="WD" evidence="3">
    <location>
        <begin position="145"/>
        <end position="178"/>
    </location>
</feature>
<evidence type="ECO:0000256" key="2">
    <source>
        <dbReference type="ARBA" id="ARBA00022737"/>
    </source>
</evidence>
<dbReference type="PROSITE" id="PS50082">
    <property type="entry name" value="WD_REPEATS_2"/>
    <property type="match status" value="1"/>
</dbReference>
<dbReference type="Proteomes" id="UP000664534">
    <property type="component" value="Unassembled WGS sequence"/>
</dbReference>
<dbReference type="Pfam" id="PF00400">
    <property type="entry name" value="WD40"/>
    <property type="match status" value="1"/>
</dbReference>
<name>A0A8H3IFQ2_9LECA</name>
<dbReference type="InterPro" id="IPR036322">
    <property type="entry name" value="WD40_repeat_dom_sf"/>
</dbReference>
<dbReference type="SMART" id="SM00320">
    <property type="entry name" value="WD40"/>
    <property type="match status" value="4"/>
</dbReference>
<dbReference type="PROSITE" id="PS50294">
    <property type="entry name" value="WD_REPEATS_REGION"/>
    <property type="match status" value="1"/>
</dbReference>
<evidence type="ECO:0000313" key="6">
    <source>
        <dbReference type="Proteomes" id="UP000664534"/>
    </source>
</evidence>
<evidence type="ECO:0000313" key="5">
    <source>
        <dbReference type="EMBL" id="CAF9919105.1"/>
    </source>
</evidence>
<dbReference type="PANTHER" id="PTHR22889:SF0">
    <property type="entry name" value="WD REPEAT-CONTAINING PROTEIN 89"/>
    <property type="match status" value="1"/>
</dbReference>
<dbReference type="EMBL" id="CAJPDT010000022">
    <property type="protein sequence ID" value="CAF9919105.1"/>
    <property type="molecule type" value="Genomic_DNA"/>
</dbReference>
<comment type="caution">
    <text evidence="5">The sequence shown here is derived from an EMBL/GenBank/DDBJ whole genome shotgun (WGS) entry which is preliminary data.</text>
</comment>
<feature type="region of interest" description="Disordered" evidence="4">
    <location>
        <begin position="329"/>
        <end position="371"/>
    </location>
</feature>
<accession>A0A8H3IFQ2</accession>
<proteinExistence type="predicted"/>
<dbReference type="OrthoDB" id="25131at2759"/>
<dbReference type="SUPFAM" id="SSF50978">
    <property type="entry name" value="WD40 repeat-like"/>
    <property type="match status" value="1"/>
</dbReference>
<keyword evidence="1 3" id="KW-0853">WD repeat</keyword>
<gene>
    <name evidence="5" type="ORF">IMSHALPRED_004525</name>
</gene>
<dbReference type="InterPro" id="IPR015943">
    <property type="entry name" value="WD40/YVTN_repeat-like_dom_sf"/>
</dbReference>
<keyword evidence="2" id="KW-0677">Repeat</keyword>
<evidence type="ECO:0000256" key="3">
    <source>
        <dbReference type="PROSITE-ProRule" id="PRU00221"/>
    </source>
</evidence>
<evidence type="ECO:0008006" key="7">
    <source>
        <dbReference type="Google" id="ProtNLM"/>
    </source>
</evidence>
<keyword evidence="6" id="KW-1185">Reference proteome</keyword>
<evidence type="ECO:0000256" key="1">
    <source>
        <dbReference type="ARBA" id="ARBA00022574"/>
    </source>
</evidence>
<dbReference type="Gene3D" id="2.130.10.10">
    <property type="entry name" value="YVTN repeat-like/Quinoprotein amine dehydrogenase"/>
    <property type="match status" value="2"/>
</dbReference>
<feature type="compositionally biased region" description="Basic and acidic residues" evidence="4">
    <location>
        <begin position="360"/>
        <end position="371"/>
    </location>
</feature>
<sequence>MRLARLTTTSSLSLPADSYIYEIVQINGNLASISSDDSLRLVDLRTLQEIADAILKNVHDGVTCLQVVDHDPNGLLTAGRDAVVQRYDMRLGQKTMQFGDDSKAPYLSLASHGTNIAAGTELSHSQAAVVLWDTRSPSRPLQNYIESHNDDVTEVRFHPTLPRCLLSGSTDGLVNIYDTAISDEDDALVQVQNHGSSINHAGFLSDSDFFALSHDETFSVYHLNEPENSTNEPSQTAFGDLRPTLDCEYVANVVPSGGSSVEAIVGAASHTKQHLDLIPLRRSNDWSFDRTQTIRLPGAHGEEIVRSMHVDNEQGVVFTAGEDGLVKAWRTSTDGGGEEQEQAEVEAPRKKKKRSVADGGNEREDTQESDI</sequence>
<reference evidence="5" key="1">
    <citation type="submission" date="2021-03" db="EMBL/GenBank/DDBJ databases">
        <authorList>
            <person name="Tagirdzhanova G."/>
        </authorList>
    </citation>
    <scope>NUCLEOTIDE SEQUENCE</scope>
</reference>
<dbReference type="InterPro" id="IPR001680">
    <property type="entry name" value="WD40_rpt"/>
</dbReference>
<organism evidence="5 6">
    <name type="scientific">Imshaugia aleurites</name>
    <dbReference type="NCBI Taxonomy" id="172621"/>
    <lineage>
        <taxon>Eukaryota</taxon>
        <taxon>Fungi</taxon>
        <taxon>Dikarya</taxon>
        <taxon>Ascomycota</taxon>
        <taxon>Pezizomycotina</taxon>
        <taxon>Lecanoromycetes</taxon>
        <taxon>OSLEUM clade</taxon>
        <taxon>Lecanoromycetidae</taxon>
        <taxon>Lecanorales</taxon>
        <taxon>Lecanorineae</taxon>
        <taxon>Parmeliaceae</taxon>
        <taxon>Imshaugia</taxon>
    </lineage>
</organism>
<evidence type="ECO:0000256" key="4">
    <source>
        <dbReference type="SAM" id="MobiDB-lite"/>
    </source>
</evidence>
<dbReference type="AlphaFoldDB" id="A0A8H3IFQ2"/>
<protein>
    <recommendedName>
        <fullName evidence="7">WD40 repeat-like protein</fullName>
    </recommendedName>
</protein>
<dbReference type="PANTHER" id="PTHR22889">
    <property type="entry name" value="WD REPEAT-CONTAINING PROTEIN 89"/>
    <property type="match status" value="1"/>
</dbReference>